<feature type="domain" description="AB hydrolase-1" evidence="2">
    <location>
        <begin position="52"/>
        <end position="278"/>
    </location>
</feature>
<dbReference type="InterPro" id="IPR029058">
    <property type="entry name" value="AB_hydrolase_fold"/>
</dbReference>
<feature type="chain" id="PRO_5018119503" evidence="1">
    <location>
        <begin position="35"/>
        <end position="288"/>
    </location>
</feature>
<dbReference type="Proteomes" id="UP000278981">
    <property type="component" value="Unassembled WGS sequence"/>
</dbReference>
<reference evidence="3 4" key="1">
    <citation type="submission" date="2018-04" db="EMBL/GenBank/DDBJ databases">
        <title>Micromonosporas from Atacama Desert.</title>
        <authorList>
            <person name="Carro L."/>
            <person name="Klenk H.-P."/>
            <person name="Goodfellow M."/>
        </authorList>
    </citation>
    <scope>NUCLEOTIDE SEQUENCE [LARGE SCALE GENOMIC DNA]</scope>
    <source>
        <strain evidence="3 4">LB19</strain>
    </source>
</reference>
<name>A0A3N9XQA7_9ACTN</name>
<accession>A0A3N9XQA7</accession>
<sequence>MLGISLRRPKTIAATLAAATLVTVLGSAAPGVSADGGARPTPDEGHRTKPTIVLVHGAWADGSSWSGEVRRLQARGFEVQVAPQPNRGPTIDSGYLKDFLSTIDGPVVLAAHSYGGFVASDAATGNKNVKALVFVDAFAPDKGETVEELTAGSGSVLEPALTDPTSVFKLVPFPGAPEGAVDAYVLPKVFIPGFANGLPRRQAEVLAVSQVALATNALAVPATEPAWKTIPVWAVIGTEDRVIPPARQEEMMKRAGADITRIDAGHLGLISHPGEVTEVILEAARTTA</sequence>
<protein>
    <submittedName>
        <fullName evidence="3">Alpha/beta hydrolase</fullName>
    </submittedName>
</protein>
<comment type="caution">
    <text evidence="3">The sequence shown here is derived from an EMBL/GenBank/DDBJ whole genome shotgun (WGS) entry which is preliminary data.</text>
</comment>
<dbReference type="Pfam" id="PF12697">
    <property type="entry name" value="Abhydrolase_6"/>
    <property type="match status" value="1"/>
</dbReference>
<keyword evidence="1" id="KW-0732">Signal</keyword>
<dbReference type="AlphaFoldDB" id="A0A3N9XQA7"/>
<dbReference type="Gene3D" id="3.40.50.1820">
    <property type="entry name" value="alpha/beta hydrolase"/>
    <property type="match status" value="1"/>
</dbReference>
<dbReference type="OrthoDB" id="9135783at2"/>
<dbReference type="InterPro" id="IPR000073">
    <property type="entry name" value="AB_hydrolase_1"/>
</dbReference>
<evidence type="ECO:0000313" key="3">
    <source>
        <dbReference type="EMBL" id="RQX15318.1"/>
    </source>
</evidence>
<dbReference type="GO" id="GO:0016787">
    <property type="term" value="F:hydrolase activity"/>
    <property type="evidence" value="ECO:0007669"/>
    <property type="project" value="UniProtKB-KW"/>
</dbReference>
<keyword evidence="3" id="KW-0378">Hydrolase</keyword>
<gene>
    <name evidence="3" type="ORF">DDE19_19540</name>
</gene>
<dbReference type="InterPro" id="IPR052897">
    <property type="entry name" value="Sec-Metab_Biosynth_Hydrolase"/>
</dbReference>
<organism evidence="3 4">
    <name type="scientific">Micromonospora ureilytica</name>
    <dbReference type="NCBI Taxonomy" id="709868"/>
    <lineage>
        <taxon>Bacteria</taxon>
        <taxon>Bacillati</taxon>
        <taxon>Actinomycetota</taxon>
        <taxon>Actinomycetes</taxon>
        <taxon>Micromonosporales</taxon>
        <taxon>Micromonosporaceae</taxon>
        <taxon>Micromonospora</taxon>
    </lineage>
</organism>
<proteinExistence type="predicted"/>
<dbReference type="PANTHER" id="PTHR37017:SF11">
    <property type="entry name" value="ESTERASE_LIPASE_THIOESTERASE DOMAIN-CONTAINING PROTEIN"/>
    <property type="match status" value="1"/>
</dbReference>
<evidence type="ECO:0000256" key="1">
    <source>
        <dbReference type="SAM" id="SignalP"/>
    </source>
</evidence>
<feature type="signal peptide" evidence="1">
    <location>
        <begin position="1"/>
        <end position="34"/>
    </location>
</feature>
<dbReference type="EMBL" id="QDGB01000280">
    <property type="protein sequence ID" value="RQX15318.1"/>
    <property type="molecule type" value="Genomic_DNA"/>
</dbReference>
<evidence type="ECO:0000313" key="4">
    <source>
        <dbReference type="Proteomes" id="UP000278981"/>
    </source>
</evidence>
<dbReference type="RefSeq" id="WP_124820769.1">
    <property type="nucleotide sequence ID" value="NZ_QDGB01000280.1"/>
</dbReference>
<dbReference type="SUPFAM" id="SSF53474">
    <property type="entry name" value="alpha/beta-Hydrolases"/>
    <property type="match status" value="1"/>
</dbReference>
<dbReference type="PANTHER" id="PTHR37017">
    <property type="entry name" value="AB HYDROLASE-1 DOMAIN-CONTAINING PROTEIN-RELATED"/>
    <property type="match status" value="1"/>
</dbReference>
<evidence type="ECO:0000259" key="2">
    <source>
        <dbReference type="Pfam" id="PF12697"/>
    </source>
</evidence>